<keyword evidence="2 4" id="KW-0238">DNA-binding</keyword>
<dbReference type="InterPro" id="IPR036271">
    <property type="entry name" value="Tet_transcr_reg_TetR-rel_C_sf"/>
</dbReference>
<dbReference type="PANTHER" id="PTHR30055:SF238">
    <property type="entry name" value="MYCOFACTOCIN BIOSYNTHESIS TRANSCRIPTIONAL REGULATOR MFTR-RELATED"/>
    <property type="match status" value="1"/>
</dbReference>
<dbReference type="RefSeq" id="WP_380082547.1">
    <property type="nucleotide sequence ID" value="NZ_JBHSWD010000001.1"/>
</dbReference>
<keyword evidence="7" id="KW-1185">Reference proteome</keyword>
<dbReference type="InterPro" id="IPR009057">
    <property type="entry name" value="Homeodomain-like_sf"/>
</dbReference>
<dbReference type="Pfam" id="PF00440">
    <property type="entry name" value="TetR_N"/>
    <property type="match status" value="1"/>
</dbReference>
<keyword evidence="1" id="KW-0805">Transcription regulation</keyword>
<dbReference type="Gene3D" id="1.10.357.10">
    <property type="entry name" value="Tetracycline Repressor, domain 2"/>
    <property type="match status" value="1"/>
</dbReference>
<comment type="caution">
    <text evidence="6">The sequence shown here is derived from an EMBL/GenBank/DDBJ whole genome shotgun (WGS) entry which is preliminary data.</text>
</comment>
<organism evidence="6 7">
    <name type="scientific">Deinococcus lacus</name>
    <dbReference type="NCBI Taxonomy" id="392561"/>
    <lineage>
        <taxon>Bacteria</taxon>
        <taxon>Thermotogati</taxon>
        <taxon>Deinococcota</taxon>
        <taxon>Deinococci</taxon>
        <taxon>Deinococcales</taxon>
        <taxon>Deinococcaceae</taxon>
        <taxon>Deinococcus</taxon>
    </lineage>
</organism>
<feature type="domain" description="HTH tetR-type" evidence="5">
    <location>
        <begin position="6"/>
        <end position="65"/>
    </location>
</feature>
<evidence type="ECO:0000313" key="6">
    <source>
        <dbReference type="EMBL" id="MFC6591545.1"/>
    </source>
</evidence>
<evidence type="ECO:0000256" key="1">
    <source>
        <dbReference type="ARBA" id="ARBA00023015"/>
    </source>
</evidence>
<evidence type="ECO:0000256" key="4">
    <source>
        <dbReference type="PROSITE-ProRule" id="PRU00335"/>
    </source>
</evidence>
<keyword evidence="3" id="KW-0804">Transcription</keyword>
<reference evidence="7" key="1">
    <citation type="journal article" date="2019" name="Int. J. Syst. Evol. Microbiol.">
        <title>The Global Catalogue of Microorganisms (GCM) 10K type strain sequencing project: providing services to taxonomists for standard genome sequencing and annotation.</title>
        <authorList>
            <consortium name="The Broad Institute Genomics Platform"/>
            <consortium name="The Broad Institute Genome Sequencing Center for Infectious Disease"/>
            <person name="Wu L."/>
            <person name="Ma J."/>
        </authorList>
    </citation>
    <scope>NUCLEOTIDE SEQUENCE [LARGE SCALE GENOMIC DNA]</scope>
    <source>
        <strain evidence="7">CGMCC 1.15772</strain>
    </source>
</reference>
<evidence type="ECO:0000259" key="5">
    <source>
        <dbReference type="PROSITE" id="PS50977"/>
    </source>
</evidence>
<dbReference type="SUPFAM" id="SSF46689">
    <property type="entry name" value="Homeodomain-like"/>
    <property type="match status" value="1"/>
</dbReference>
<dbReference type="PANTHER" id="PTHR30055">
    <property type="entry name" value="HTH-TYPE TRANSCRIPTIONAL REGULATOR RUTR"/>
    <property type="match status" value="1"/>
</dbReference>
<evidence type="ECO:0000256" key="2">
    <source>
        <dbReference type="ARBA" id="ARBA00023125"/>
    </source>
</evidence>
<protein>
    <submittedName>
        <fullName evidence="6">TetR/AcrR family transcriptional regulator</fullName>
    </submittedName>
</protein>
<feature type="DNA-binding region" description="H-T-H motif" evidence="4">
    <location>
        <begin position="28"/>
        <end position="47"/>
    </location>
</feature>
<dbReference type="InterPro" id="IPR050109">
    <property type="entry name" value="HTH-type_TetR-like_transc_reg"/>
</dbReference>
<dbReference type="SUPFAM" id="SSF48498">
    <property type="entry name" value="Tetracyclin repressor-like, C-terminal domain"/>
    <property type="match status" value="1"/>
</dbReference>
<evidence type="ECO:0000256" key="3">
    <source>
        <dbReference type="ARBA" id="ARBA00023163"/>
    </source>
</evidence>
<name>A0ABW1YDP2_9DEIO</name>
<dbReference type="PROSITE" id="PS01081">
    <property type="entry name" value="HTH_TETR_1"/>
    <property type="match status" value="1"/>
</dbReference>
<dbReference type="EMBL" id="JBHSWD010000001">
    <property type="protein sequence ID" value="MFC6591545.1"/>
    <property type="molecule type" value="Genomic_DNA"/>
</dbReference>
<dbReference type="Proteomes" id="UP001596297">
    <property type="component" value="Unassembled WGS sequence"/>
</dbReference>
<gene>
    <name evidence="6" type="ORF">ACFP81_05635</name>
</gene>
<accession>A0ABW1YDP2</accession>
<proteinExistence type="predicted"/>
<dbReference type="PROSITE" id="PS50977">
    <property type="entry name" value="HTH_TETR_2"/>
    <property type="match status" value="1"/>
</dbReference>
<dbReference type="InterPro" id="IPR023772">
    <property type="entry name" value="DNA-bd_HTH_TetR-type_CS"/>
</dbReference>
<dbReference type="PRINTS" id="PR00455">
    <property type="entry name" value="HTHTETR"/>
</dbReference>
<dbReference type="InterPro" id="IPR001647">
    <property type="entry name" value="HTH_TetR"/>
</dbReference>
<dbReference type="Gene3D" id="1.10.10.60">
    <property type="entry name" value="Homeodomain-like"/>
    <property type="match status" value="1"/>
</dbReference>
<evidence type="ECO:0000313" key="7">
    <source>
        <dbReference type="Proteomes" id="UP001596297"/>
    </source>
</evidence>
<sequence length="198" mass="21851">MARPRTIQDEDLRLAAREVFLEQGFSATTAEIARRAGVSEGSLFKRFATKEDLFEEAVGLRDYGAWRGELAGLVGRGDVRRNLERAALAFLTEADQLVPTLMLIFSRGYDQTHNPILERLGNPAMQDTQALAAYLQAEVALGRIRPLDADIAALALTGSLSQYVHCHLTLPLKPAAEPLDRGRFVRGLLDLIWPGLEP</sequence>